<accession>A0AA45L7S3</accession>
<sequence>MGTRGCRVERRIALIVGVAVLVVVGVVAARLGLSLAWRSAAAERPGLPVLLTALAVVLAGVGVLVALSQRAKRRRERR</sequence>
<dbReference type="Proteomes" id="UP000677152">
    <property type="component" value="Chromosome"/>
</dbReference>
<keyword evidence="1" id="KW-1133">Transmembrane helix</keyword>
<name>A0AA45L7S3_9PSEU</name>
<feature type="transmembrane region" description="Helical" evidence="1">
    <location>
        <begin position="12"/>
        <end position="37"/>
    </location>
</feature>
<keyword evidence="1" id="KW-0472">Membrane</keyword>
<reference evidence="2" key="1">
    <citation type="submission" date="2021-04" db="EMBL/GenBank/DDBJ databases">
        <title>Genomic sequence of Actinosynnema pretiosum subsp. pretiosum ATCC 31280 (C-14919).</title>
        <authorList>
            <person name="Bai L."/>
            <person name="Wang X."/>
            <person name="Xiao Y."/>
        </authorList>
    </citation>
    <scope>NUCLEOTIDE SEQUENCE</scope>
    <source>
        <strain evidence="2">ATCC 31280</strain>
    </source>
</reference>
<proteinExistence type="predicted"/>
<protein>
    <submittedName>
        <fullName evidence="2">Uncharacterized protein</fullName>
    </submittedName>
</protein>
<feature type="transmembrane region" description="Helical" evidence="1">
    <location>
        <begin position="49"/>
        <end position="68"/>
    </location>
</feature>
<evidence type="ECO:0000313" key="3">
    <source>
        <dbReference type="Proteomes" id="UP000677152"/>
    </source>
</evidence>
<evidence type="ECO:0000313" key="2">
    <source>
        <dbReference type="EMBL" id="QUF04628.1"/>
    </source>
</evidence>
<organism evidence="2 3">
    <name type="scientific">Actinosynnema pretiosum subsp. pretiosum</name>
    <dbReference type="NCBI Taxonomy" id="103721"/>
    <lineage>
        <taxon>Bacteria</taxon>
        <taxon>Bacillati</taxon>
        <taxon>Actinomycetota</taxon>
        <taxon>Actinomycetes</taxon>
        <taxon>Pseudonocardiales</taxon>
        <taxon>Pseudonocardiaceae</taxon>
        <taxon>Actinosynnema</taxon>
    </lineage>
</organism>
<keyword evidence="1" id="KW-0812">Transmembrane</keyword>
<dbReference type="AlphaFoldDB" id="A0AA45L7S3"/>
<dbReference type="EMBL" id="CP073249">
    <property type="protein sequence ID" value="QUF04628.1"/>
    <property type="molecule type" value="Genomic_DNA"/>
</dbReference>
<evidence type="ECO:0000256" key="1">
    <source>
        <dbReference type="SAM" id="Phobius"/>
    </source>
</evidence>
<gene>
    <name evidence="2" type="ORF">KCV87_00290</name>
</gene>